<gene>
    <name evidence="2" type="ORF">ACFQGD_09735</name>
</gene>
<keyword evidence="1" id="KW-0812">Transmembrane</keyword>
<protein>
    <submittedName>
        <fullName evidence="2">DUF2752 domain-containing protein</fullName>
    </submittedName>
</protein>
<keyword evidence="1" id="KW-1133">Transmembrane helix</keyword>
<keyword evidence="3" id="KW-1185">Reference proteome</keyword>
<evidence type="ECO:0000313" key="2">
    <source>
        <dbReference type="EMBL" id="MFC6867429.1"/>
    </source>
</evidence>
<dbReference type="InterPro" id="IPR021215">
    <property type="entry name" value="DUF2752"/>
</dbReference>
<dbReference type="Pfam" id="PF10825">
    <property type="entry name" value="DUF2752"/>
    <property type="match status" value="1"/>
</dbReference>
<dbReference type="RefSeq" id="WP_345405306.1">
    <property type="nucleotide sequence ID" value="NZ_BAABLA010000120.1"/>
</dbReference>
<proteinExistence type="predicted"/>
<evidence type="ECO:0000313" key="3">
    <source>
        <dbReference type="Proteomes" id="UP001596337"/>
    </source>
</evidence>
<feature type="transmembrane region" description="Helical" evidence="1">
    <location>
        <begin position="138"/>
        <end position="157"/>
    </location>
</feature>
<accession>A0ABW2BY03</accession>
<feature type="transmembrane region" description="Helical" evidence="1">
    <location>
        <begin position="104"/>
        <end position="126"/>
    </location>
</feature>
<reference evidence="3" key="1">
    <citation type="journal article" date="2019" name="Int. J. Syst. Evol. Microbiol.">
        <title>The Global Catalogue of Microorganisms (GCM) 10K type strain sequencing project: providing services to taxonomists for standard genome sequencing and annotation.</title>
        <authorList>
            <consortium name="The Broad Institute Genomics Platform"/>
            <consortium name="The Broad Institute Genome Sequencing Center for Infectious Disease"/>
            <person name="Wu L."/>
            <person name="Ma J."/>
        </authorList>
    </citation>
    <scope>NUCLEOTIDE SEQUENCE [LARGE SCALE GENOMIC DNA]</scope>
    <source>
        <strain evidence="3">KCTC 32255</strain>
    </source>
</reference>
<sequence>MATTIGSGVRARTALGAGIRALSVDYTGRPVRGARDTLRALAPPLAVAAGGVAACAVVLAGDPTTPGGPLPVCPSKLLFGIVCPGCGGMRMLYSALHGDIGAALHYNAVSFVIGFLLVWSVAAWTLGRLRGRRVRSWLHYRWAPLAFAVVFSVWFVIRNLPFAPFDALYV</sequence>
<organism evidence="2 3">
    <name type="scientific">Haloechinothrix salitolerans</name>
    <dbReference type="NCBI Taxonomy" id="926830"/>
    <lineage>
        <taxon>Bacteria</taxon>
        <taxon>Bacillati</taxon>
        <taxon>Actinomycetota</taxon>
        <taxon>Actinomycetes</taxon>
        <taxon>Pseudonocardiales</taxon>
        <taxon>Pseudonocardiaceae</taxon>
        <taxon>Haloechinothrix</taxon>
    </lineage>
</organism>
<dbReference type="Proteomes" id="UP001596337">
    <property type="component" value="Unassembled WGS sequence"/>
</dbReference>
<keyword evidence="1" id="KW-0472">Membrane</keyword>
<name>A0ABW2BY03_9PSEU</name>
<feature type="transmembrane region" description="Helical" evidence="1">
    <location>
        <begin position="40"/>
        <end position="61"/>
    </location>
</feature>
<dbReference type="EMBL" id="JBHSXX010000001">
    <property type="protein sequence ID" value="MFC6867429.1"/>
    <property type="molecule type" value="Genomic_DNA"/>
</dbReference>
<evidence type="ECO:0000256" key="1">
    <source>
        <dbReference type="SAM" id="Phobius"/>
    </source>
</evidence>
<comment type="caution">
    <text evidence="2">The sequence shown here is derived from an EMBL/GenBank/DDBJ whole genome shotgun (WGS) entry which is preliminary data.</text>
</comment>